<dbReference type="PANTHER" id="PTHR34585">
    <property type="match status" value="1"/>
</dbReference>
<dbReference type="InterPro" id="IPR041657">
    <property type="entry name" value="HTH_17"/>
</dbReference>
<dbReference type="InterPro" id="IPR009061">
    <property type="entry name" value="DNA-bd_dom_put_sf"/>
</dbReference>
<gene>
    <name evidence="2" type="ORF">SAMN05444362_102440</name>
</gene>
<accession>A0A1M4X8N4</accession>
<dbReference type="STRING" id="1346286.SAMN05444362_102440"/>
<keyword evidence="3" id="KW-1185">Reference proteome</keyword>
<dbReference type="Pfam" id="PF12728">
    <property type="entry name" value="HTH_17"/>
    <property type="match status" value="1"/>
</dbReference>
<dbReference type="AlphaFoldDB" id="A0A1M4X8N4"/>
<dbReference type="PANTHER" id="PTHR34585:SF22">
    <property type="entry name" value="HELIX-TURN-HELIX DOMAIN-CONTAINING PROTEIN"/>
    <property type="match status" value="1"/>
</dbReference>
<proteinExistence type="predicted"/>
<evidence type="ECO:0000259" key="1">
    <source>
        <dbReference type="Pfam" id="PF12728"/>
    </source>
</evidence>
<dbReference type="OrthoDB" id="1028798at2"/>
<feature type="domain" description="Helix-turn-helix" evidence="1">
    <location>
        <begin position="37"/>
        <end position="86"/>
    </location>
</feature>
<dbReference type="EMBL" id="FQUC01000002">
    <property type="protein sequence ID" value="SHE89834.1"/>
    <property type="molecule type" value="Genomic_DNA"/>
</dbReference>
<evidence type="ECO:0000313" key="2">
    <source>
        <dbReference type="EMBL" id="SHE89834.1"/>
    </source>
</evidence>
<reference evidence="3" key="1">
    <citation type="submission" date="2016-11" db="EMBL/GenBank/DDBJ databases">
        <authorList>
            <person name="Varghese N."/>
            <person name="Submissions S."/>
        </authorList>
    </citation>
    <scope>NUCLEOTIDE SEQUENCE [LARGE SCALE GENOMIC DNA]</scope>
    <source>
        <strain evidence="3">DSM 27370</strain>
    </source>
</reference>
<name>A0A1M4X8N4_9BACT</name>
<organism evidence="2 3">
    <name type="scientific">Dysgonomonas macrotermitis</name>
    <dbReference type="NCBI Taxonomy" id="1346286"/>
    <lineage>
        <taxon>Bacteria</taxon>
        <taxon>Pseudomonadati</taxon>
        <taxon>Bacteroidota</taxon>
        <taxon>Bacteroidia</taxon>
        <taxon>Bacteroidales</taxon>
        <taxon>Dysgonomonadaceae</taxon>
        <taxon>Dysgonomonas</taxon>
    </lineage>
</organism>
<protein>
    <submittedName>
        <fullName evidence="2">Helix-turn-helix domain-containing protein</fullName>
    </submittedName>
</protein>
<dbReference type="RefSeq" id="WP_062184020.1">
    <property type="nucleotide sequence ID" value="NZ_BBXL01000024.1"/>
</dbReference>
<dbReference type="Proteomes" id="UP000184480">
    <property type="component" value="Unassembled WGS sequence"/>
</dbReference>
<sequence>MELKIIGECTLNKISDEIKQLLEKSRKLRSSQKENKYLDNQDVCLLLNISPRTLQTYRDKRILPYIQIDRKCYYKLEDVNLFIEKNMSVTK</sequence>
<evidence type="ECO:0000313" key="3">
    <source>
        <dbReference type="Proteomes" id="UP000184480"/>
    </source>
</evidence>
<dbReference type="SUPFAM" id="SSF46955">
    <property type="entry name" value="Putative DNA-binding domain"/>
    <property type="match status" value="1"/>
</dbReference>